<evidence type="ECO:0000313" key="7">
    <source>
        <dbReference type="Proteomes" id="UP000799640"/>
    </source>
</evidence>
<proteinExistence type="inferred from homology"/>
<dbReference type="FunFam" id="2.60.40.10:FF:000562">
    <property type="entry name" value="Snf1 kinase complex beta-subunit Gal83"/>
    <property type="match status" value="1"/>
</dbReference>
<dbReference type="GO" id="GO:0005634">
    <property type="term" value="C:nucleus"/>
    <property type="evidence" value="ECO:0007669"/>
    <property type="project" value="TreeGrafter"/>
</dbReference>
<evidence type="ECO:0000256" key="2">
    <source>
        <dbReference type="ARBA" id="ARBA00010926"/>
    </source>
</evidence>
<dbReference type="GO" id="GO:0019901">
    <property type="term" value="F:protein kinase binding"/>
    <property type="evidence" value="ECO:0007669"/>
    <property type="project" value="TreeGrafter"/>
</dbReference>
<feature type="region of interest" description="Disordered" evidence="4">
    <location>
        <begin position="1"/>
        <end position="132"/>
    </location>
</feature>
<comment type="subcellular location">
    <subcellularLocation>
        <location evidence="1">Cytoplasm</location>
    </subcellularLocation>
</comment>
<evidence type="ECO:0000256" key="4">
    <source>
        <dbReference type="SAM" id="MobiDB-lite"/>
    </source>
</evidence>
<comment type="similarity">
    <text evidence="2">Belongs to the 5'-AMP-activated protein kinase beta subunit family.</text>
</comment>
<accession>A0A6G1I804</accession>
<dbReference type="InterPro" id="IPR037256">
    <property type="entry name" value="ASC_dom_sf"/>
</dbReference>
<feature type="domain" description="Association with the SNF1 complex (ASC)" evidence="5">
    <location>
        <begin position="387"/>
        <end position="493"/>
    </location>
</feature>
<feature type="compositionally biased region" description="Low complexity" evidence="4">
    <location>
        <begin position="365"/>
        <end position="388"/>
    </location>
</feature>
<feature type="compositionally biased region" description="Polar residues" evidence="4">
    <location>
        <begin position="23"/>
        <end position="38"/>
    </location>
</feature>
<keyword evidence="7" id="KW-1185">Reference proteome</keyword>
<dbReference type="EMBL" id="ML996688">
    <property type="protein sequence ID" value="KAF2404420.1"/>
    <property type="molecule type" value="Genomic_DNA"/>
</dbReference>
<dbReference type="Proteomes" id="UP000799640">
    <property type="component" value="Unassembled WGS sequence"/>
</dbReference>
<feature type="compositionally biased region" description="Pro residues" evidence="4">
    <location>
        <begin position="94"/>
        <end position="104"/>
    </location>
</feature>
<evidence type="ECO:0000256" key="1">
    <source>
        <dbReference type="ARBA" id="ARBA00004496"/>
    </source>
</evidence>
<dbReference type="Pfam" id="PF16561">
    <property type="entry name" value="AMPK1_CBM"/>
    <property type="match status" value="1"/>
</dbReference>
<dbReference type="CDD" id="cd02859">
    <property type="entry name" value="E_set_AMPKbeta_like_N"/>
    <property type="match status" value="1"/>
</dbReference>
<dbReference type="InterPro" id="IPR014756">
    <property type="entry name" value="Ig_E-set"/>
</dbReference>
<dbReference type="Gene3D" id="6.20.250.60">
    <property type="match status" value="1"/>
</dbReference>
<gene>
    <name evidence="6" type="ORF">EJ06DRAFT_204335</name>
</gene>
<dbReference type="InterPro" id="IPR032640">
    <property type="entry name" value="AMPK1_CBM"/>
</dbReference>
<dbReference type="GO" id="GO:0007165">
    <property type="term" value="P:signal transduction"/>
    <property type="evidence" value="ECO:0007669"/>
    <property type="project" value="TreeGrafter"/>
</dbReference>
<evidence type="ECO:0000313" key="6">
    <source>
        <dbReference type="EMBL" id="KAF2404420.1"/>
    </source>
</evidence>
<dbReference type="PANTHER" id="PTHR10343">
    <property type="entry name" value="5'-AMP-ACTIVATED PROTEIN KINASE , BETA SUBUNIT"/>
    <property type="match status" value="1"/>
</dbReference>
<name>A0A6G1I804_9PEZI</name>
<reference evidence="6" key="1">
    <citation type="journal article" date="2020" name="Stud. Mycol.">
        <title>101 Dothideomycetes genomes: a test case for predicting lifestyles and emergence of pathogens.</title>
        <authorList>
            <person name="Haridas S."/>
            <person name="Albert R."/>
            <person name="Binder M."/>
            <person name="Bloem J."/>
            <person name="Labutti K."/>
            <person name="Salamov A."/>
            <person name="Andreopoulos B."/>
            <person name="Baker S."/>
            <person name="Barry K."/>
            <person name="Bills G."/>
            <person name="Bluhm B."/>
            <person name="Cannon C."/>
            <person name="Castanera R."/>
            <person name="Culley D."/>
            <person name="Daum C."/>
            <person name="Ezra D."/>
            <person name="Gonzalez J."/>
            <person name="Henrissat B."/>
            <person name="Kuo A."/>
            <person name="Liang C."/>
            <person name="Lipzen A."/>
            <person name="Lutzoni F."/>
            <person name="Magnuson J."/>
            <person name="Mondo S."/>
            <person name="Nolan M."/>
            <person name="Ohm R."/>
            <person name="Pangilinan J."/>
            <person name="Park H.-J."/>
            <person name="Ramirez L."/>
            <person name="Alfaro M."/>
            <person name="Sun H."/>
            <person name="Tritt A."/>
            <person name="Yoshinaga Y."/>
            <person name="Zwiers L.-H."/>
            <person name="Turgeon B."/>
            <person name="Goodwin S."/>
            <person name="Spatafora J."/>
            <person name="Crous P."/>
            <person name="Grigoriev I."/>
        </authorList>
    </citation>
    <scope>NUCLEOTIDE SEQUENCE</scope>
    <source>
        <strain evidence="6">CBS 262.69</strain>
    </source>
</reference>
<feature type="region of interest" description="Disordered" evidence="4">
    <location>
        <begin position="365"/>
        <end position="391"/>
    </location>
</feature>
<dbReference type="Pfam" id="PF04739">
    <property type="entry name" value="AMPKBI"/>
    <property type="match status" value="1"/>
</dbReference>
<dbReference type="SMART" id="SM01010">
    <property type="entry name" value="AMPKBI"/>
    <property type="match status" value="1"/>
</dbReference>
<evidence type="ECO:0000256" key="3">
    <source>
        <dbReference type="ARBA" id="ARBA00022490"/>
    </source>
</evidence>
<organism evidence="6 7">
    <name type="scientific">Trichodelitschia bisporula</name>
    <dbReference type="NCBI Taxonomy" id="703511"/>
    <lineage>
        <taxon>Eukaryota</taxon>
        <taxon>Fungi</taxon>
        <taxon>Dikarya</taxon>
        <taxon>Ascomycota</taxon>
        <taxon>Pezizomycotina</taxon>
        <taxon>Dothideomycetes</taxon>
        <taxon>Dothideomycetes incertae sedis</taxon>
        <taxon>Phaeotrichales</taxon>
        <taxon>Phaeotrichaceae</taxon>
        <taxon>Trichodelitschia</taxon>
    </lineage>
</organism>
<dbReference type="GO" id="GO:0031588">
    <property type="term" value="C:nucleotide-activated protein kinase complex"/>
    <property type="evidence" value="ECO:0007669"/>
    <property type="project" value="TreeGrafter"/>
</dbReference>
<feature type="compositionally biased region" description="Low complexity" evidence="4">
    <location>
        <begin position="105"/>
        <end position="118"/>
    </location>
</feature>
<keyword evidence="3" id="KW-0963">Cytoplasm</keyword>
<dbReference type="PANTHER" id="PTHR10343:SF84">
    <property type="entry name" value="5'-AMP-ACTIVATED PROTEIN KINASE SUBUNIT BETA-1"/>
    <property type="match status" value="1"/>
</dbReference>
<dbReference type="Gene3D" id="2.60.40.10">
    <property type="entry name" value="Immunoglobulins"/>
    <property type="match status" value="1"/>
</dbReference>
<dbReference type="SUPFAM" id="SSF160219">
    <property type="entry name" value="AMPKBI-like"/>
    <property type="match status" value="1"/>
</dbReference>
<protein>
    <submittedName>
        <fullName evidence="6">AMPKBI-domain-containing protein</fullName>
    </submittedName>
</protein>
<dbReference type="InterPro" id="IPR050827">
    <property type="entry name" value="CRP1_MDG1_kinase"/>
</dbReference>
<feature type="compositionally biased region" description="Basic and acidic residues" evidence="4">
    <location>
        <begin position="74"/>
        <end position="89"/>
    </location>
</feature>
<dbReference type="GO" id="GO:0005737">
    <property type="term" value="C:cytoplasm"/>
    <property type="evidence" value="ECO:0007669"/>
    <property type="project" value="UniProtKB-SubCell"/>
</dbReference>
<dbReference type="SUPFAM" id="SSF81296">
    <property type="entry name" value="E set domains"/>
    <property type="match status" value="1"/>
</dbReference>
<sequence length="498" mass="53239">MGNNTSKGSAGNAAQSPPPSTPVPGSQTAASNAQSEPQSSSRSAREALRSQTAAVPFFSQPPPPQSSQTPHLRPHTERGEKPEPERPEQRSPLPVSPPSAPQPSQPIAVATTAAAAAAQHAPLSPASTTETPSLLEDETYELPPAQFTRPPRLPLPIEEEMRTPGSPILSPDDVAAPIGPMADDVGLPRRTSVLSSATADDEDLGDDLDYLEGPHKAVPTMIEWRQGGEKVYVTGTFAGWDRKFRLHKGGPSKHKDALSAVINLQPGTHHIRFIVDGDMKLSNTLPTAVDFTNFLVNYIEVSADDLLPHDPTKAVDQTAKPLPALAAQPAPAPPQVELRAPPGVFPPQLLPPTPELIPIVIPPREATPRASATRDSPRTTRPTPVAPTKPKKYHNVIPQFLVDLDESEDSPRFARASAVVSTAPAPPSLPLFLGKSILNGNTPMKDDASVLNMPNHTVLNHLATSSIRNKVLATSATTRYKRKFLTTIMYKPTSTDVQ</sequence>
<dbReference type="InterPro" id="IPR006828">
    <property type="entry name" value="ASC_dom"/>
</dbReference>
<dbReference type="OrthoDB" id="531008at2759"/>
<dbReference type="InterPro" id="IPR013783">
    <property type="entry name" value="Ig-like_fold"/>
</dbReference>
<dbReference type="AlphaFoldDB" id="A0A6G1I804"/>
<feature type="compositionally biased region" description="Polar residues" evidence="4">
    <location>
        <begin position="1"/>
        <end position="15"/>
    </location>
</feature>
<evidence type="ECO:0000259" key="5">
    <source>
        <dbReference type="SMART" id="SM01010"/>
    </source>
</evidence>